<dbReference type="InterPro" id="IPR000971">
    <property type="entry name" value="Globin"/>
</dbReference>
<dbReference type="SUPFAM" id="SSF46458">
    <property type="entry name" value="Globin-like"/>
    <property type="match status" value="1"/>
</dbReference>
<accession>A0A8D8JFR2</accession>
<dbReference type="PRINTS" id="PR00814">
    <property type="entry name" value="BETAHAEM"/>
</dbReference>
<name>A0A8D8JFR2_CULPI</name>
<proteinExistence type="inferred from homology"/>
<dbReference type="AlphaFoldDB" id="A0A8D8JFR2"/>
<evidence type="ECO:0000313" key="9">
    <source>
        <dbReference type="EMBL" id="CAG6568261.1"/>
    </source>
</evidence>
<dbReference type="Gene3D" id="1.10.490.10">
    <property type="entry name" value="Globins"/>
    <property type="match status" value="1"/>
</dbReference>
<dbReference type="CDD" id="cd08925">
    <property type="entry name" value="Hb-beta-like"/>
    <property type="match status" value="1"/>
</dbReference>
<dbReference type="InterPro" id="IPR009050">
    <property type="entry name" value="Globin-like_sf"/>
</dbReference>
<dbReference type="GO" id="GO:0005344">
    <property type="term" value="F:oxygen carrier activity"/>
    <property type="evidence" value="ECO:0007669"/>
    <property type="project" value="UniProtKB-KW"/>
</dbReference>
<dbReference type="GO" id="GO:0020037">
    <property type="term" value="F:heme binding"/>
    <property type="evidence" value="ECO:0007669"/>
    <property type="project" value="InterPro"/>
</dbReference>
<dbReference type="GO" id="GO:0031720">
    <property type="term" value="F:haptoglobin binding"/>
    <property type="evidence" value="ECO:0007669"/>
    <property type="project" value="TreeGrafter"/>
</dbReference>
<keyword evidence="6" id="KW-0408">Iron</keyword>
<evidence type="ECO:0000256" key="2">
    <source>
        <dbReference type="ARBA" id="ARBA00022448"/>
    </source>
</evidence>
<keyword evidence="2 7" id="KW-0813">Transport</keyword>
<sequence length="148" mass="16657">MVEWTDKERQAIKKVWDKIDANKDGAEALIRVLIVFPWTKRYFKEFGDLSTNAAIAANAKVSAHGARVLNELDKAVNNLDDIKNTYSKLSVIHSERLHVDPDNFRLLAECITVVVGAKFGASVFTPDIQEAWQKFLSVVVSALGRQYH</sequence>
<keyword evidence="4 7" id="KW-0561">Oxygen transport</keyword>
<comment type="similarity">
    <text evidence="1 7">Belongs to the globin family.</text>
</comment>
<dbReference type="GO" id="GO:0046872">
    <property type="term" value="F:metal ion binding"/>
    <property type="evidence" value="ECO:0007669"/>
    <property type="project" value="UniProtKB-KW"/>
</dbReference>
<dbReference type="GO" id="GO:0019825">
    <property type="term" value="F:oxygen binding"/>
    <property type="evidence" value="ECO:0007669"/>
    <property type="project" value="InterPro"/>
</dbReference>
<protein>
    <submittedName>
        <fullName evidence="9">Hemoglobin subunit beta-A</fullName>
    </submittedName>
</protein>
<feature type="domain" description="Globin" evidence="8">
    <location>
        <begin position="3"/>
        <end position="148"/>
    </location>
</feature>
<dbReference type="InterPro" id="IPR002337">
    <property type="entry name" value="Hemoglobin_b"/>
</dbReference>
<dbReference type="InterPro" id="IPR012292">
    <property type="entry name" value="Globin/Proto"/>
</dbReference>
<dbReference type="GO" id="GO:0005833">
    <property type="term" value="C:hemoglobin complex"/>
    <property type="evidence" value="ECO:0007669"/>
    <property type="project" value="InterPro"/>
</dbReference>
<dbReference type="Pfam" id="PF00042">
    <property type="entry name" value="Globin"/>
    <property type="match status" value="1"/>
</dbReference>
<dbReference type="FunFam" id="1.10.490.10:FF:000001">
    <property type="entry name" value="Hemoglobin subunit beta"/>
    <property type="match status" value="1"/>
</dbReference>
<dbReference type="GO" id="GO:0043177">
    <property type="term" value="F:organic acid binding"/>
    <property type="evidence" value="ECO:0007669"/>
    <property type="project" value="TreeGrafter"/>
</dbReference>
<dbReference type="GO" id="GO:0031838">
    <property type="term" value="C:haptoglobin-hemoglobin complex"/>
    <property type="evidence" value="ECO:0007669"/>
    <property type="project" value="TreeGrafter"/>
</dbReference>
<dbReference type="PROSITE" id="PS01033">
    <property type="entry name" value="GLOBIN"/>
    <property type="match status" value="1"/>
</dbReference>
<dbReference type="EMBL" id="HBUE01279516">
    <property type="protein sequence ID" value="CAG6568261.1"/>
    <property type="molecule type" value="Transcribed_RNA"/>
</dbReference>
<keyword evidence="3 7" id="KW-0349">Heme</keyword>
<evidence type="ECO:0000256" key="5">
    <source>
        <dbReference type="ARBA" id="ARBA00022723"/>
    </source>
</evidence>
<reference evidence="9" key="1">
    <citation type="submission" date="2021-05" db="EMBL/GenBank/DDBJ databases">
        <authorList>
            <person name="Alioto T."/>
            <person name="Alioto T."/>
            <person name="Gomez Garrido J."/>
        </authorList>
    </citation>
    <scope>NUCLEOTIDE SEQUENCE</scope>
</reference>
<dbReference type="PANTHER" id="PTHR11442">
    <property type="entry name" value="HEMOGLOBIN FAMILY MEMBER"/>
    <property type="match status" value="1"/>
</dbReference>
<dbReference type="GO" id="GO:0042744">
    <property type="term" value="P:hydrogen peroxide catabolic process"/>
    <property type="evidence" value="ECO:0007669"/>
    <property type="project" value="TreeGrafter"/>
</dbReference>
<organism evidence="9">
    <name type="scientific">Culex pipiens</name>
    <name type="common">House mosquito</name>
    <dbReference type="NCBI Taxonomy" id="7175"/>
    <lineage>
        <taxon>Eukaryota</taxon>
        <taxon>Metazoa</taxon>
        <taxon>Ecdysozoa</taxon>
        <taxon>Arthropoda</taxon>
        <taxon>Hexapoda</taxon>
        <taxon>Insecta</taxon>
        <taxon>Pterygota</taxon>
        <taxon>Neoptera</taxon>
        <taxon>Endopterygota</taxon>
        <taxon>Diptera</taxon>
        <taxon>Nematocera</taxon>
        <taxon>Culicoidea</taxon>
        <taxon>Culicidae</taxon>
        <taxon>Culicinae</taxon>
        <taxon>Culicini</taxon>
        <taxon>Culex</taxon>
        <taxon>Culex</taxon>
    </lineage>
</organism>
<dbReference type="PANTHER" id="PTHR11442:SF7">
    <property type="entry name" value="HEMOGLOBIN SUBUNIT EPSILON"/>
    <property type="match status" value="1"/>
</dbReference>
<evidence type="ECO:0000256" key="1">
    <source>
        <dbReference type="ARBA" id="ARBA00008705"/>
    </source>
</evidence>
<dbReference type="GO" id="GO:0072562">
    <property type="term" value="C:blood microparticle"/>
    <property type="evidence" value="ECO:0007669"/>
    <property type="project" value="TreeGrafter"/>
</dbReference>
<evidence type="ECO:0000259" key="8">
    <source>
        <dbReference type="PROSITE" id="PS01033"/>
    </source>
</evidence>
<keyword evidence="5" id="KW-0479">Metal-binding</keyword>
<evidence type="ECO:0000256" key="3">
    <source>
        <dbReference type="ARBA" id="ARBA00022617"/>
    </source>
</evidence>
<dbReference type="InterPro" id="IPR050056">
    <property type="entry name" value="Hemoglobin_oxygen_transport"/>
</dbReference>
<evidence type="ECO:0000256" key="7">
    <source>
        <dbReference type="RuleBase" id="RU000356"/>
    </source>
</evidence>
<dbReference type="GO" id="GO:0004601">
    <property type="term" value="F:peroxidase activity"/>
    <property type="evidence" value="ECO:0007669"/>
    <property type="project" value="TreeGrafter"/>
</dbReference>
<evidence type="ECO:0000256" key="6">
    <source>
        <dbReference type="ARBA" id="ARBA00023004"/>
    </source>
</evidence>
<evidence type="ECO:0000256" key="4">
    <source>
        <dbReference type="ARBA" id="ARBA00022621"/>
    </source>
</evidence>